<evidence type="ECO:0000313" key="2">
    <source>
        <dbReference type="Proteomes" id="UP000886611"/>
    </source>
</evidence>
<comment type="caution">
    <text evidence="1">The sequence shown here is derived from an EMBL/GenBank/DDBJ whole genome shotgun (WGS) entry which is preliminary data.</text>
</comment>
<feature type="non-terminal residue" evidence="1">
    <location>
        <position position="1"/>
    </location>
</feature>
<gene>
    <name evidence="1" type="primary">Wdr27</name>
    <name evidence="1" type="ORF">GTO96_0010253</name>
</gene>
<name>A0A8X7XHH7_POLSE</name>
<accession>A0A8X7XHH7</accession>
<dbReference type="AlphaFoldDB" id="A0A8X7XHH7"/>
<dbReference type="EMBL" id="JAATIS010000859">
    <property type="protein sequence ID" value="KAG2467439.1"/>
    <property type="molecule type" value="Genomic_DNA"/>
</dbReference>
<protein>
    <submittedName>
        <fullName evidence="1">WDR27 protein</fullName>
    </submittedName>
</protein>
<dbReference type="PANTHER" id="PTHR44525:SF1">
    <property type="entry name" value="WD REPEAT-CONTAINING PROTEIN 27"/>
    <property type="match status" value="1"/>
</dbReference>
<dbReference type="Gene3D" id="2.130.10.10">
    <property type="entry name" value="YVTN repeat-like/Quinoprotein amine dehydrogenase"/>
    <property type="match status" value="1"/>
</dbReference>
<dbReference type="Pfam" id="PF00400">
    <property type="entry name" value="WD40"/>
    <property type="match status" value="2"/>
</dbReference>
<dbReference type="Proteomes" id="UP000886611">
    <property type="component" value="Unassembled WGS sequence"/>
</dbReference>
<organism evidence="1 2">
    <name type="scientific">Polypterus senegalus</name>
    <name type="common">Senegal bichir</name>
    <dbReference type="NCBI Taxonomy" id="55291"/>
    <lineage>
        <taxon>Eukaryota</taxon>
        <taxon>Metazoa</taxon>
        <taxon>Chordata</taxon>
        <taxon>Craniata</taxon>
        <taxon>Vertebrata</taxon>
        <taxon>Euteleostomi</taxon>
        <taxon>Actinopterygii</taxon>
        <taxon>Polypteriformes</taxon>
        <taxon>Polypteridae</taxon>
        <taxon>Polypterus</taxon>
    </lineage>
</organism>
<evidence type="ECO:0000313" key="1">
    <source>
        <dbReference type="EMBL" id="KAG2467439.1"/>
    </source>
</evidence>
<proteinExistence type="predicted"/>
<dbReference type="SMART" id="SM00320">
    <property type="entry name" value="WD40"/>
    <property type="match status" value="2"/>
</dbReference>
<dbReference type="InterPro" id="IPR001680">
    <property type="entry name" value="WD40_rpt"/>
</dbReference>
<dbReference type="InterPro" id="IPR015943">
    <property type="entry name" value="WD40/YVTN_repeat-like_dom_sf"/>
</dbReference>
<reference evidence="1 2" key="1">
    <citation type="journal article" date="2021" name="Cell">
        <title>Tracing the genetic footprints of vertebrate landing in non-teleost ray-finned fishes.</title>
        <authorList>
            <person name="Bi X."/>
            <person name="Wang K."/>
            <person name="Yang L."/>
            <person name="Pan H."/>
            <person name="Jiang H."/>
            <person name="Wei Q."/>
            <person name="Fang M."/>
            <person name="Yu H."/>
            <person name="Zhu C."/>
            <person name="Cai Y."/>
            <person name="He Y."/>
            <person name="Gan X."/>
            <person name="Zeng H."/>
            <person name="Yu D."/>
            <person name="Zhu Y."/>
            <person name="Jiang H."/>
            <person name="Qiu Q."/>
            <person name="Yang H."/>
            <person name="Zhang Y.E."/>
            <person name="Wang W."/>
            <person name="Zhu M."/>
            <person name="He S."/>
            <person name="Zhang G."/>
        </authorList>
    </citation>
    <scope>NUCLEOTIDE SEQUENCE [LARGE SCALE GENOMIC DNA]</scope>
    <source>
        <strain evidence="1">Bchr_013</strain>
    </source>
</reference>
<dbReference type="InterPro" id="IPR036322">
    <property type="entry name" value="WD40_repeat_dom_sf"/>
</dbReference>
<sequence length="110" mass="12076">MTVCSAAEDYVIIWDIERCHMQALNGVLPRGIVIGTRLGHIQHLSFCPGDQVVAACADSKIILLSSAQEEILSVLEGHTSSVTAAEFCSWQPEILVSVSEDRTFKVEYHC</sequence>
<dbReference type="InterPro" id="IPR042411">
    <property type="entry name" value="WDR27"/>
</dbReference>
<dbReference type="PANTHER" id="PTHR44525">
    <property type="entry name" value="WD REPEAT-CONTAINING PROTEIN 27"/>
    <property type="match status" value="1"/>
</dbReference>
<feature type="non-terminal residue" evidence="1">
    <location>
        <position position="110"/>
    </location>
</feature>
<dbReference type="SUPFAM" id="SSF50978">
    <property type="entry name" value="WD40 repeat-like"/>
    <property type="match status" value="1"/>
</dbReference>
<keyword evidence="2" id="KW-1185">Reference proteome</keyword>